<reference evidence="2 3" key="1">
    <citation type="journal article" date="2019" name="Genome Biol. Evol.">
        <title>Insights into the evolution of the New World diploid cottons (Gossypium, subgenus Houzingenia) based on genome sequencing.</title>
        <authorList>
            <person name="Grover C.E."/>
            <person name="Arick M.A. 2nd"/>
            <person name="Thrash A."/>
            <person name="Conover J.L."/>
            <person name="Sanders W.S."/>
            <person name="Peterson D.G."/>
            <person name="Frelichowski J.E."/>
            <person name="Scheffler J.A."/>
            <person name="Scheffler B.E."/>
            <person name="Wendel J.F."/>
        </authorList>
    </citation>
    <scope>NUCLEOTIDE SEQUENCE [LARGE SCALE GENOMIC DNA]</scope>
    <source>
        <strain evidence="2">27</strain>
        <tissue evidence="2">Leaf</tissue>
    </source>
</reference>
<protein>
    <recommendedName>
        <fullName evidence="4">Retrotransposon gag domain-containing protein</fullName>
    </recommendedName>
</protein>
<dbReference type="EMBL" id="JABFAC010000005">
    <property type="protein sequence ID" value="MBA0612516.1"/>
    <property type="molecule type" value="Genomic_DNA"/>
</dbReference>
<evidence type="ECO:0000313" key="3">
    <source>
        <dbReference type="Proteomes" id="UP000593561"/>
    </source>
</evidence>
<feature type="non-terminal residue" evidence="2">
    <location>
        <position position="1"/>
    </location>
</feature>
<feature type="coiled-coil region" evidence="1">
    <location>
        <begin position="20"/>
        <end position="47"/>
    </location>
</feature>
<gene>
    <name evidence="2" type="ORF">Godav_013112</name>
</gene>
<evidence type="ECO:0000256" key="1">
    <source>
        <dbReference type="SAM" id="Coils"/>
    </source>
</evidence>
<comment type="caution">
    <text evidence="2">The sequence shown here is derived from an EMBL/GenBank/DDBJ whole genome shotgun (WGS) entry which is preliminary data.</text>
</comment>
<keyword evidence="3" id="KW-1185">Reference proteome</keyword>
<dbReference type="Proteomes" id="UP000593561">
    <property type="component" value="Unassembled WGS sequence"/>
</dbReference>
<name>A0A7J8RGM2_GOSDV</name>
<sequence>MQEQLKAYMLDNVEKLTGSDDAIEAMMTTLKEEIAELKGELTIYKAALGNGGLATVASKPSVDVPKPNEFKGTRSIRDVDNFLWGIEQYFRAKGIMEDVTKVTTAAMYLIDVALLWWRRRSTDVRHGGTKI</sequence>
<evidence type="ECO:0008006" key="4">
    <source>
        <dbReference type="Google" id="ProtNLM"/>
    </source>
</evidence>
<keyword evidence="1" id="KW-0175">Coiled coil</keyword>
<proteinExistence type="predicted"/>
<accession>A0A7J8RGM2</accession>
<dbReference type="AlphaFoldDB" id="A0A7J8RGM2"/>
<organism evidence="2 3">
    <name type="scientific">Gossypium davidsonii</name>
    <name type="common">Davidson's cotton</name>
    <name type="synonym">Gossypium klotzschianum subsp. davidsonii</name>
    <dbReference type="NCBI Taxonomy" id="34287"/>
    <lineage>
        <taxon>Eukaryota</taxon>
        <taxon>Viridiplantae</taxon>
        <taxon>Streptophyta</taxon>
        <taxon>Embryophyta</taxon>
        <taxon>Tracheophyta</taxon>
        <taxon>Spermatophyta</taxon>
        <taxon>Magnoliopsida</taxon>
        <taxon>eudicotyledons</taxon>
        <taxon>Gunneridae</taxon>
        <taxon>Pentapetalae</taxon>
        <taxon>rosids</taxon>
        <taxon>malvids</taxon>
        <taxon>Malvales</taxon>
        <taxon>Malvaceae</taxon>
        <taxon>Malvoideae</taxon>
        <taxon>Gossypium</taxon>
    </lineage>
</organism>
<evidence type="ECO:0000313" key="2">
    <source>
        <dbReference type="EMBL" id="MBA0612516.1"/>
    </source>
</evidence>